<sequence length="760" mass="85772">METPTSVREALRPGDWVTSIDLTDAYFHMLVHPSDRKWLRFRWRERVFQFKALPFGLSLAPWIFTMVVRQLCSLVRQQGVRLRAYLDDWLILNQDREACSAHTRLTLCQAHELGFSVNQAKSELTPSQSFTYLGMRFHTVDWSVRPSQRRIDKLQNLVKSLVSQKQAPVRELASVLGQMESMATLVPLGRVHKRPFQAALSSVWNPASQGWQVSVQLDSWFQQTTAQWLEPWISQGVLITPPPPEEDLFTDASLSGWGAHLSHHTASGTWTSGQALSHINVLELEAVAQGLQSFLPLVAGKHVRLHTDNTTVAAYINRQGGSRSHTLSLKACQLLKWCHQHQIRLSAKYLPGKLNVLADSLSRSSKVLHREWTITHHALQRLWVHVEKPMVDLFATRFSRRLPVFISPFPDPEAWKVNALEVDWTGLSAYAFPPFQLLGKVLRKAELEQLSLVLVAPMWTSQHWFPDLLRLAEGPPIPLNLEKGELLQPRTGIQHANPQSLRLHACRSLRLSGASERTLDLVQKAHRKSTSSVYASHWTAWVKWCAENQVNSVGPRSLQVANHLSWLAAQGSSPSSLRVRRSAISATLRQLGHNINLSRVIASVLKGASIGFARIRAPVPAWDLFLVLEFFRSQDFEPLQSASLANLTRKTLLLVLLATARRGSEIHALSGSSRDIAFEKDGSITLRFRPEFLAKNQKPDQISPIIRILPLDKILAPGDPDMSNCPVRALTSYLSRTEPIRANQQKLLFLSLNTARHRHI</sequence>
<reference evidence="4 5" key="1">
    <citation type="submission" date="2024-02" db="EMBL/GenBank/DDBJ databases">
        <title>Chromosome-scale genome assembly of the rough periwinkle Littorina saxatilis.</title>
        <authorList>
            <person name="De Jode A."/>
            <person name="Faria R."/>
            <person name="Formenti G."/>
            <person name="Sims Y."/>
            <person name="Smith T.P."/>
            <person name="Tracey A."/>
            <person name="Wood J.M.D."/>
            <person name="Zagrodzka Z.B."/>
            <person name="Johannesson K."/>
            <person name="Butlin R.K."/>
            <person name="Leder E.H."/>
        </authorList>
    </citation>
    <scope>NUCLEOTIDE SEQUENCE [LARGE SCALE GENOMIC DNA]</scope>
    <source>
        <strain evidence="4">Snail1</strain>
        <tissue evidence="4">Muscle</tissue>
    </source>
</reference>
<dbReference type="Proteomes" id="UP001374579">
    <property type="component" value="Unassembled WGS sequence"/>
</dbReference>
<name>A0AAN9B8A2_9CAEN</name>
<dbReference type="Gene3D" id="1.10.443.10">
    <property type="entry name" value="Intergrase catalytic core"/>
    <property type="match status" value="1"/>
</dbReference>
<dbReference type="InterPro" id="IPR052055">
    <property type="entry name" value="Hepadnavirus_pol/RT"/>
</dbReference>
<evidence type="ECO:0000313" key="4">
    <source>
        <dbReference type="EMBL" id="KAK7101093.1"/>
    </source>
</evidence>
<dbReference type="GO" id="GO:0003677">
    <property type="term" value="F:DNA binding"/>
    <property type="evidence" value="ECO:0007669"/>
    <property type="project" value="UniProtKB-KW"/>
</dbReference>
<dbReference type="InterPro" id="IPR043502">
    <property type="entry name" value="DNA/RNA_pol_sf"/>
</dbReference>
<dbReference type="CDD" id="cd03714">
    <property type="entry name" value="RT_DIRS1"/>
    <property type="match status" value="1"/>
</dbReference>
<dbReference type="Gene3D" id="3.10.10.10">
    <property type="entry name" value="HIV Type 1 Reverse Transcriptase, subunit A, domain 1"/>
    <property type="match status" value="1"/>
</dbReference>
<dbReference type="PANTHER" id="PTHR33050:SF7">
    <property type="entry name" value="RIBONUCLEASE H"/>
    <property type="match status" value="1"/>
</dbReference>
<proteinExistence type="predicted"/>
<dbReference type="InterPro" id="IPR043128">
    <property type="entry name" value="Rev_trsase/Diguanyl_cyclase"/>
</dbReference>
<dbReference type="EMBL" id="JBAMIC010000011">
    <property type="protein sequence ID" value="KAK7101093.1"/>
    <property type="molecule type" value="Genomic_DNA"/>
</dbReference>
<gene>
    <name evidence="4" type="ORF">V1264_023936</name>
</gene>
<dbReference type="PROSITE" id="PS51898">
    <property type="entry name" value="TYR_RECOMBINASE"/>
    <property type="match status" value="1"/>
</dbReference>
<dbReference type="InterPro" id="IPR000477">
    <property type="entry name" value="RT_dom"/>
</dbReference>
<feature type="domain" description="Reverse transcriptase" evidence="2">
    <location>
        <begin position="1"/>
        <end position="137"/>
    </location>
</feature>
<dbReference type="CDD" id="cd09275">
    <property type="entry name" value="RNase_HI_RT_DIRS1"/>
    <property type="match status" value="1"/>
</dbReference>
<feature type="domain" description="Tyr recombinase" evidence="3">
    <location>
        <begin position="614"/>
        <end position="760"/>
    </location>
</feature>
<dbReference type="AlphaFoldDB" id="A0AAN9B8A2"/>
<dbReference type="SUPFAM" id="SSF56672">
    <property type="entry name" value="DNA/RNA polymerases"/>
    <property type="match status" value="1"/>
</dbReference>
<dbReference type="Gene3D" id="3.30.70.270">
    <property type="match status" value="1"/>
</dbReference>
<dbReference type="GO" id="GO:0015074">
    <property type="term" value="P:DNA integration"/>
    <property type="evidence" value="ECO:0007669"/>
    <property type="project" value="InterPro"/>
</dbReference>
<evidence type="ECO:0008006" key="6">
    <source>
        <dbReference type="Google" id="ProtNLM"/>
    </source>
</evidence>
<evidence type="ECO:0000256" key="1">
    <source>
        <dbReference type="ARBA" id="ARBA00023125"/>
    </source>
</evidence>
<evidence type="ECO:0000259" key="3">
    <source>
        <dbReference type="PROSITE" id="PS51898"/>
    </source>
</evidence>
<dbReference type="Gene3D" id="1.10.150.130">
    <property type="match status" value="1"/>
</dbReference>
<dbReference type="Pfam" id="PF00078">
    <property type="entry name" value="RVT_1"/>
    <property type="match status" value="1"/>
</dbReference>
<dbReference type="InterPro" id="IPR002104">
    <property type="entry name" value="Integrase_catalytic"/>
</dbReference>
<evidence type="ECO:0000259" key="2">
    <source>
        <dbReference type="PROSITE" id="PS50878"/>
    </source>
</evidence>
<dbReference type="PROSITE" id="PS50878">
    <property type="entry name" value="RT_POL"/>
    <property type="match status" value="1"/>
</dbReference>
<dbReference type="InterPro" id="IPR010998">
    <property type="entry name" value="Integrase_recombinase_N"/>
</dbReference>
<protein>
    <recommendedName>
        <fullName evidence="6">Reverse transcriptase domain-containing protein</fullName>
    </recommendedName>
</protein>
<dbReference type="SUPFAM" id="SSF47823">
    <property type="entry name" value="lambda integrase-like, N-terminal domain"/>
    <property type="match status" value="1"/>
</dbReference>
<keyword evidence="1" id="KW-0238">DNA-binding</keyword>
<accession>A0AAN9B8A2</accession>
<keyword evidence="5" id="KW-1185">Reference proteome</keyword>
<dbReference type="PANTHER" id="PTHR33050">
    <property type="entry name" value="REVERSE TRANSCRIPTASE DOMAIN-CONTAINING PROTEIN"/>
    <property type="match status" value="1"/>
</dbReference>
<organism evidence="4 5">
    <name type="scientific">Littorina saxatilis</name>
    <dbReference type="NCBI Taxonomy" id="31220"/>
    <lineage>
        <taxon>Eukaryota</taxon>
        <taxon>Metazoa</taxon>
        <taxon>Spiralia</taxon>
        <taxon>Lophotrochozoa</taxon>
        <taxon>Mollusca</taxon>
        <taxon>Gastropoda</taxon>
        <taxon>Caenogastropoda</taxon>
        <taxon>Littorinimorpha</taxon>
        <taxon>Littorinoidea</taxon>
        <taxon>Littorinidae</taxon>
        <taxon>Littorina</taxon>
    </lineage>
</organism>
<comment type="caution">
    <text evidence="4">The sequence shown here is derived from an EMBL/GenBank/DDBJ whole genome shotgun (WGS) entry which is preliminary data.</text>
</comment>
<evidence type="ECO:0000313" key="5">
    <source>
        <dbReference type="Proteomes" id="UP001374579"/>
    </source>
</evidence>
<dbReference type="GO" id="GO:0006310">
    <property type="term" value="P:DNA recombination"/>
    <property type="evidence" value="ECO:0007669"/>
    <property type="project" value="InterPro"/>
</dbReference>
<dbReference type="InterPro" id="IPR013762">
    <property type="entry name" value="Integrase-like_cat_sf"/>
</dbReference>